<accession>A0A8S1VXR4</accession>
<evidence type="ECO:0000313" key="2">
    <source>
        <dbReference type="Proteomes" id="UP000689195"/>
    </source>
</evidence>
<proteinExistence type="predicted"/>
<gene>
    <name evidence="1" type="ORF">PPENT_87.1.T0750223</name>
</gene>
<name>A0A8S1VXR4_9CILI</name>
<dbReference type="AlphaFoldDB" id="A0A8S1VXR4"/>
<dbReference type="Proteomes" id="UP000689195">
    <property type="component" value="Unassembled WGS sequence"/>
</dbReference>
<sequence>MCQSTKEVTDEEVTQNGCQAFLKDKEKNLFVFLKQKIIFCARLLPKIRSGLGELSYQCFENCQFSPLKYQNVFWYATTSKCIDGNICVNIDQTNIVDCTNAIRNLQLILIQ</sequence>
<keyword evidence="2" id="KW-1185">Reference proteome</keyword>
<reference evidence="1" key="1">
    <citation type="submission" date="2021-01" db="EMBL/GenBank/DDBJ databases">
        <authorList>
            <consortium name="Genoscope - CEA"/>
            <person name="William W."/>
        </authorList>
    </citation>
    <scope>NUCLEOTIDE SEQUENCE</scope>
</reference>
<evidence type="ECO:0000313" key="1">
    <source>
        <dbReference type="EMBL" id="CAD8181143.1"/>
    </source>
</evidence>
<comment type="caution">
    <text evidence="1">The sequence shown here is derived from an EMBL/GenBank/DDBJ whole genome shotgun (WGS) entry which is preliminary data.</text>
</comment>
<organism evidence="1 2">
    <name type="scientific">Paramecium pentaurelia</name>
    <dbReference type="NCBI Taxonomy" id="43138"/>
    <lineage>
        <taxon>Eukaryota</taxon>
        <taxon>Sar</taxon>
        <taxon>Alveolata</taxon>
        <taxon>Ciliophora</taxon>
        <taxon>Intramacronucleata</taxon>
        <taxon>Oligohymenophorea</taxon>
        <taxon>Peniculida</taxon>
        <taxon>Parameciidae</taxon>
        <taxon>Paramecium</taxon>
    </lineage>
</organism>
<dbReference type="EMBL" id="CAJJDO010000075">
    <property type="protein sequence ID" value="CAD8181143.1"/>
    <property type="molecule type" value="Genomic_DNA"/>
</dbReference>
<protein>
    <submittedName>
        <fullName evidence="1">Uncharacterized protein</fullName>
    </submittedName>
</protein>